<evidence type="ECO:0000313" key="2">
    <source>
        <dbReference type="Proteomes" id="UP000276133"/>
    </source>
</evidence>
<comment type="caution">
    <text evidence="1">The sequence shown here is derived from an EMBL/GenBank/DDBJ whole genome shotgun (WGS) entry which is preliminary data.</text>
</comment>
<gene>
    <name evidence="1" type="ORF">BpHYR1_005308</name>
</gene>
<name>A0A3M7RFR1_BRAPC</name>
<organism evidence="1 2">
    <name type="scientific">Brachionus plicatilis</name>
    <name type="common">Marine rotifer</name>
    <name type="synonym">Brachionus muelleri</name>
    <dbReference type="NCBI Taxonomy" id="10195"/>
    <lineage>
        <taxon>Eukaryota</taxon>
        <taxon>Metazoa</taxon>
        <taxon>Spiralia</taxon>
        <taxon>Gnathifera</taxon>
        <taxon>Rotifera</taxon>
        <taxon>Eurotatoria</taxon>
        <taxon>Monogononta</taxon>
        <taxon>Pseudotrocha</taxon>
        <taxon>Ploima</taxon>
        <taxon>Brachionidae</taxon>
        <taxon>Brachionus</taxon>
    </lineage>
</organism>
<dbReference type="Proteomes" id="UP000276133">
    <property type="component" value="Unassembled WGS sequence"/>
</dbReference>
<reference evidence="1 2" key="1">
    <citation type="journal article" date="2018" name="Sci. Rep.">
        <title>Genomic signatures of local adaptation to the degree of environmental predictability in rotifers.</title>
        <authorList>
            <person name="Franch-Gras L."/>
            <person name="Hahn C."/>
            <person name="Garcia-Roger E.M."/>
            <person name="Carmona M.J."/>
            <person name="Serra M."/>
            <person name="Gomez A."/>
        </authorList>
    </citation>
    <scope>NUCLEOTIDE SEQUENCE [LARGE SCALE GENOMIC DNA]</scope>
    <source>
        <strain evidence="1">HYR1</strain>
    </source>
</reference>
<evidence type="ECO:0000313" key="1">
    <source>
        <dbReference type="EMBL" id="RNA22412.1"/>
    </source>
</evidence>
<proteinExistence type="predicted"/>
<protein>
    <submittedName>
        <fullName evidence="1">Uncharacterized protein</fullName>
    </submittedName>
</protein>
<accession>A0A3M7RFR1</accession>
<dbReference type="EMBL" id="REGN01003463">
    <property type="protein sequence ID" value="RNA22412.1"/>
    <property type="molecule type" value="Genomic_DNA"/>
</dbReference>
<keyword evidence="2" id="KW-1185">Reference proteome</keyword>
<dbReference type="AlphaFoldDB" id="A0A3M7RFR1"/>
<sequence>MNLELKLYSNVYLKTNIQISHGDLITVFYENLHCPEEGKILPKRVDKDNNFFFSCLVNKKIELGEKKKNAMDKR</sequence>